<evidence type="ECO:0000256" key="1">
    <source>
        <dbReference type="ARBA" id="ARBA00005417"/>
    </source>
</evidence>
<dbReference type="SUPFAM" id="SSF52540">
    <property type="entry name" value="P-loop containing nucleoside triphosphate hydrolases"/>
    <property type="match status" value="1"/>
</dbReference>
<proteinExistence type="inferred from homology"/>
<dbReference type="STRING" id="1123029.SAMN02745172_01763"/>
<dbReference type="InterPro" id="IPR050107">
    <property type="entry name" value="ABC_carbohydrate_import_ATPase"/>
</dbReference>
<dbReference type="PROSITE" id="PS00211">
    <property type="entry name" value="ABC_TRANSPORTER_1"/>
    <property type="match status" value="1"/>
</dbReference>
<keyword evidence="2" id="KW-0547">Nucleotide-binding</keyword>
<reference evidence="5 6" key="1">
    <citation type="submission" date="2016-12" db="EMBL/GenBank/DDBJ databases">
        <authorList>
            <person name="Song W.-J."/>
            <person name="Kurnit D.M."/>
        </authorList>
    </citation>
    <scope>NUCLEOTIDE SEQUENCE [LARGE SCALE GENOMIC DNA]</scope>
    <source>
        <strain evidence="5 6">DSM 19599</strain>
    </source>
</reference>
<dbReference type="OrthoDB" id="9805029at2"/>
<keyword evidence="6" id="KW-1185">Reference proteome</keyword>
<dbReference type="AlphaFoldDB" id="A0A1M7ZID8"/>
<evidence type="ECO:0000256" key="3">
    <source>
        <dbReference type="ARBA" id="ARBA00022840"/>
    </source>
</evidence>
<dbReference type="Gene3D" id="3.40.50.300">
    <property type="entry name" value="P-loop containing nucleotide triphosphate hydrolases"/>
    <property type="match status" value="1"/>
</dbReference>
<dbReference type="InterPro" id="IPR003439">
    <property type="entry name" value="ABC_transporter-like_ATP-bd"/>
</dbReference>
<dbReference type="EMBL" id="FRXO01000003">
    <property type="protein sequence ID" value="SHO64592.1"/>
    <property type="molecule type" value="Genomic_DNA"/>
</dbReference>
<evidence type="ECO:0000313" key="6">
    <source>
        <dbReference type="Proteomes" id="UP000186406"/>
    </source>
</evidence>
<dbReference type="SMART" id="SM00382">
    <property type="entry name" value="AAA"/>
    <property type="match status" value="1"/>
</dbReference>
<protein>
    <submittedName>
        <fullName evidence="5">Simple sugar transport system ATP-binding protein</fullName>
    </submittedName>
</protein>
<comment type="similarity">
    <text evidence="1">Belongs to the ABC transporter superfamily.</text>
</comment>
<evidence type="ECO:0000256" key="2">
    <source>
        <dbReference type="ARBA" id="ARBA00022741"/>
    </source>
</evidence>
<dbReference type="CDD" id="cd03216">
    <property type="entry name" value="ABC_Carb_Monos_I"/>
    <property type="match status" value="1"/>
</dbReference>
<dbReference type="PROSITE" id="PS50893">
    <property type="entry name" value="ABC_TRANSPORTER_2"/>
    <property type="match status" value="1"/>
</dbReference>
<dbReference type="InterPro" id="IPR003593">
    <property type="entry name" value="AAA+_ATPase"/>
</dbReference>
<dbReference type="Pfam" id="PF00005">
    <property type="entry name" value="ABC_tran"/>
    <property type="match status" value="1"/>
</dbReference>
<name>A0A1M7ZID8_9HYPH</name>
<dbReference type="GO" id="GO:0005524">
    <property type="term" value="F:ATP binding"/>
    <property type="evidence" value="ECO:0007669"/>
    <property type="project" value="UniProtKB-KW"/>
</dbReference>
<dbReference type="InterPro" id="IPR017871">
    <property type="entry name" value="ABC_transporter-like_CS"/>
</dbReference>
<dbReference type="RefSeq" id="WP_073627681.1">
    <property type="nucleotide sequence ID" value="NZ_FRXO01000003.1"/>
</dbReference>
<dbReference type="PANTHER" id="PTHR43790:SF8">
    <property type="entry name" value="SUGAR ABC TRANSPORTER ATP-BINDING PROTEIN"/>
    <property type="match status" value="1"/>
</dbReference>
<dbReference type="GO" id="GO:0016887">
    <property type="term" value="F:ATP hydrolysis activity"/>
    <property type="evidence" value="ECO:0007669"/>
    <property type="project" value="InterPro"/>
</dbReference>
<dbReference type="Proteomes" id="UP000186406">
    <property type="component" value="Unassembled WGS sequence"/>
</dbReference>
<keyword evidence="5" id="KW-0762">Sugar transport</keyword>
<evidence type="ECO:0000313" key="5">
    <source>
        <dbReference type="EMBL" id="SHO64592.1"/>
    </source>
</evidence>
<sequence length="265" mass="28262">MSVQTQTASRAASHAAVGAGAQPILDVRSVYKRFGGVEALKGISLQLYPGEVVALAGDNGAGKSTLIKTISGVHQADEGEILFAGERVSFATPEAARAHGIETIYQDLALADNLSIGANIFLGREPVKKVLGLFPVLDRGAMAKAAQETMAMLDFHVNRLDAPVGRFSGGQRQAVAIGRAIYWNARVLIMDEPTAALGVPEQRKVVSLIKTLKAQGRAIIFISHNLQDIFAVSDRIVVMRRGALAGERRIEDTNHDEVVKLMVGG</sequence>
<evidence type="ECO:0000259" key="4">
    <source>
        <dbReference type="PROSITE" id="PS50893"/>
    </source>
</evidence>
<feature type="domain" description="ABC transporter" evidence="4">
    <location>
        <begin position="25"/>
        <end position="262"/>
    </location>
</feature>
<organism evidence="5 6">
    <name type="scientific">Pseudoxanthobacter soli DSM 19599</name>
    <dbReference type="NCBI Taxonomy" id="1123029"/>
    <lineage>
        <taxon>Bacteria</taxon>
        <taxon>Pseudomonadati</taxon>
        <taxon>Pseudomonadota</taxon>
        <taxon>Alphaproteobacteria</taxon>
        <taxon>Hyphomicrobiales</taxon>
        <taxon>Segnochrobactraceae</taxon>
        <taxon>Pseudoxanthobacter</taxon>
    </lineage>
</organism>
<dbReference type="InterPro" id="IPR027417">
    <property type="entry name" value="P-loop_NTPase"/>
</dbReference>
<keyword evidence="5" id="KW-0813">Transport</keyword>
<keyword evidence="3 5" id="KW-0067">ATP-binding</keyword>
<accession>A0A1M7ZID8</accession>
<dbReference type="PANTHER" id="PTHR43790">
    <property type="entry name" value="CARBOHYDRATE TRANSPORT ATP-BINDING PROTEIN MG119-RELATED"/>
    <property type="match status" value="1"/>
</dbReference>
<gene>
    <name evidence="5" type="ORF">SAMN02745172_01763</name>
</gene>